<organism evidence="2 3">
    <name type="scientific">Paramarasmius palmivorus</name>
    <dbReference type="NCBI Taxonomy" id="297713"/>
    <lineage>
        <taxon>Eukaryota</taxon>
        <taxon>Fungi</taxon>
        <taxon>Dikarya</taxon>
        <taxon>Basidiomycota</taxon>
        <taxon>Agaricomycotina</taxon>
        <taxon>Agaricomycetes</taxon>
        <taxon>Agaricomycetidae</taxon>
        <taxon>Agaricales</taxon>
        <taxon>Marasmiineae</taxon>
        <taxon>Marasmiaceae</taxon>
        <taxon>Paramarasmius</taxon>
    </lineage>
</organism>
<dbReference type="AlphaFoldDB" id="A0AAW0CWJ8"/>
<feature type="region of interest" description="Disordered" evidence="1">
    <location>
        <begin position="529"/>
        <end position="549"/>
    </location>
</feature>
<feature type="compositionally biased region" description="Polar residues" evidence="1">
    <location>
        <begin position="84"/>
        <end position="96"/>
    </location>
</feature>
<keyword evidence="3" id="KW-1185">Reference proteome</keyword>
<feature type="region of interest" description="Disordered" evidence="1">
    <location>
        <begin position="50"/>
        <end position="160"/>
    </location>
</feature>
<name>A0AAW0CWJ8_9AGAR</name>
<feature type="compositionally biased region" description="Basic residues" evidence="1">
    <location>
        <begin position="103"/>
        <end position="115"/>
    </location>
</feature>
<feature type="compositionally biased region" description="Acidic residues" evidence="1">
    <location>
        <begin position="532"/>
        <end position="549"/>
    </location>
</feature>
<dbReference type="Gene3D" id="3.60.130.30">
    <property type="match status" value="1"/>
</dbReference>
<reference evidence="2 3" key="1">
    <citation type="submission" date="2024-01" db="EMBL/GenBank/DDBJ databases">
        <title>A draft genome for a cacao thread blight-causing isolate of Paramarasmius palmivorus.</title>
        <authorList>
            <person name="Baruah I.K."/>
            <person name="Bukari Y."/>
            <person name="Amoako-Attah I."/>
            <person name="Meinhardt L.W."/>
            <person name="Bailey B.A."/>
            <person name="Cohen S.P."/>
        </authorList>
    </citation>
    <scope>NUCLEOTIDE SEQUENCE [LARGE SCALE GENOMIC DNA]</scope>
    <source>
        <strain evidence="2 3">GH-12</strain>
    </source>
</reference>
<evidence type="ECO:0000313" key="2">
    <source>
        <dbReference type="EMBL" id="KAK7043052.1"/>
    </source>
</evidence>
<evidence type="ECO:0000256" key="1">
    <source>
        <dbReference type="SAM" id="MobiDB-lite"/>
    </source>
</evidence>
<dbReference type="Proteomes" id="UP001383192">
    <property type="component" value="Unassembled WGS sequence"/>
</dbReference>
<gene>
    <name evidence="2" type="ORF">VNI00_008790</name>
</gene>
<proteinExistence type="predicted"/>
<sequence>MSSFRYFTRSVATLVNSMFPDTAISEGLMSGGLLLEDLVIFRHEHNQAHLRNQDPQLRHSTAEDEEQSPECSSEIDASMHEPSVEQSPTDSESSYTSKTPRGSPKRKKRRRRSKLKGASSWGPADPPEVDYQHDPCAPPSQLPSTGSSRKDKRRARSEAGRGIKAESFVAKKGFVDVTVNARVSKPRWAGLNASQDCREEITSALSRKERIPNLTPIPYQEKETKIADGRRRLVIFRSFITNFIKSLMPSIISEASQFISDTTPPTTPEYRHNLRGNHWFCISGYDRNNKVVPKMSRWHEKQLNKVNSYFNRKRPFAQITGMGCSLVRRHFPGIYERYRRCSAYMEANHGFKAPYGGIFFNFCLNGVRAGVDRVLCEPHVDFKNVALGVCMIFIYGHFNHRERCWLVIWEAGIVLELPPGVFLIYPSSLFLHFNIDRAQFLVTEGEPPTPHNSRPLCYCGKEDAAHDQDWQEARGRGSMVWFNQATMFQTSELGYPTVKAAKAAGVDASCSLSADDVFEPVVLGEPSPMDLSVEDLADGPDQDTVDDFW</sequence>
<accession>A0AAW0CWJ8</accession>
<dbReference type="EMBL" id="JAYKXP010000030">
    <property type="protein sequence ID" value="KAK7043052.1"/>
    <property type="molecule type" value="Genomic_DNA"/>
</dbReference>
<comment type="caution">
    <text evidence="2">The sequence shown here is derived from an EMBL/GenBank/DDBJ whole genome shotgun (WGS) entry which is preliminary data.</text>
</comment>
<protein>
    <submittedName>
        <fullName evidence="2">Uncharacterized protein</fullName>
    </submittedName>
</protein>
<evidence type="ECO:0000313" key="3">
    <source>
        <dbReference type="Proteomes" id="UP001383192"/>
    </source>
</evidence>